<evidence type="ECO:0000256" key="7">
    <source>
        <dbReference type="ARBA" id="ARBA00047481"/>
    </source>
</evidence>
<dbReference type="PANTHER" id="PTHR42885:SF2">
    <property type="entry name" value="HISTIDINOL-PHOSPHATE AMINOTRANSFERASE"/>
    <property type="match status" value="1"/>
</dbReference>
<comment type="cofactor">
    <cofactor evidence="1 8">
        <name>pyridoxal 5'-phosphate</name>
        <dbReference type="ChEBI" id="CHEBI:597326"/>
    </cofactor>
</comment>
<dbReference type="PROSITE" id="PS00599">
    <property type="entry name" value="AA_TRANSFER_CLASS_2"/>
    <property type="match status" value="1"/>
</dbReference>
<dbReference type="OrthoDB" id="9813612at2"/>
<evidence type="ECO:0000256" key="6">
    <source>
        <dbReference type="ARBA" id="ARBA00022898"/>
    </source>
</evidence>
<dbReference type="Gene3D" id="3.90.1150.10">
    <property type="entry name" value="Aspartate Aminotransferase, domain 1"/>
    <property type="match status" value="1"/>
</dbReference>
<dbReference type="RefSeq" id="WP_007470168.1">
    <property type="nucleotide sequence ID" value="NZ_AMZO01000036.1"/>
</dbReference>
<dbReference type="GO" id="GO:0004400">
    <property type="term" value="F:histidinol-phosphate transaminase activity"/>
    <property type="evidence" value="ECO:0007669"/>
    <property type="project" value="UniProtKB-EC"/>
</dbReference>
<comment type="similarity">
    <text evidence="8">Belongs to the class-II pyridoxal-phosphate-dependent aminotransferase family.</text>
</comment>
<protein>
    <recommendedName>
        <fullName evidence="3">histidinol-phosphate transaminase</fullName>
        <ecNumber evidence="3">2.6.1.9</ecNumber>
    </recommendedName>
</protein>
<comment type="caution">
    <text evidence="10">The sequence shown here is derived from an EMBL/GenBank/DDBJ whole genome shotgun (WGS) entry which is preliminary data.</text>
</comment>
<evidence type="ECO:0000256" key="4">
    <source>
        <dbReference type="ARBA" id="ARBA00022576"/>
    </source>
</evidence>
<proteinExistence type="inferred from homology"/>
<keyword evidence="4 10" id="KW-0032">Aminotransferase</keyword>
<evidence type="ECO:0000256" key="8">
    <source>
        <dbReference type="RuleBase" id="RU003693"/>
    </source>
</evidence>
<dbReference type="PANTHER" id="PTHR42885">
    <property type="entry name" value="HISTIDINOL-PHOSPHATE AMINOTRANSFERASE-RELATED"/>
    <property type="match status" value="1"/>
</dbReference>
<dbReference type="EMBL" id="AMZO01000036">
    <property type="protein sequence ID" value="ELR63770.1"/>
    <property type="molecule type" value="Genomic_DNA"/>
</dbReference>
<comment type="catalytic activity">
    <reaction evidence="7">
        <text>L-histidinol phosphate + 2-oxoglutarate = 3-(imidazol-4-yl)-2-oxopropyl phosphate + L-glutamate</text>
        <dbReference type="Rhea" id="RHEA:23744"/>
        <dbReference type="ChEBI" id="CHEBI:16810"/>
        <dbReference type="ChEBI" id="CHEBI:29985"/>
        <dbReference type="ChEBI" id="CHEBI:57766"/>
        <dbReference type="ChEBI" id="CHEBI:57980"/>
        <dbReference type="EC" id="2.6.1.9"/>
    </reaction>
</comment>
<dbReference type="Gene3D" id="3.40.640.10">
    <property type="entry name" value="Type I PLP-dependent aspartate aminotransferase-like (Major domain)"/>
    <property type="match status" value="1"/>
</dbReference>
<evidence type="ECO:0000256" key="2">
    <source>
        <dbReference type="ARBA" id="ARBA00005011"/>
    </source>
</evidence>
<reference evidence="10 11" key="1">
    <citation type="submission" date="2012-12" db="EMBL/GenBank/DDBJ databases">
        <title>Genome Assembly of Photobacterium sp. AK15.</title>
        <authorList>
            <person name="Khatri I."/>
            <person name="Vaidya B."/>
            <person name="Srinivas T.N.R."/>
            <person name="Subramanian S."/>
            <person name="Pinnaka A."/>
        </authorList>
    </citation>
    <scope>NUCLEOTIDE SEQUENCE [LARGE SCALE GENOMIC DNA]</scope>
    <source>
        <strain evidence="10 11">AK15</strain>
    </source>
</reference>
<dbReference type="SUPFAM" id="SSF53383">
    <property type="entry name" value="PLP-dependent transferases"/>
    <property type="match status" value="1"/>
</dbReference>
<evidence type="ECO:0000256" key="5">
    <source>
        <dbReference type="ARBA" id="ARBA00022679"/>
    </source>
</evidence>
<dbReference type="InterPro" id="IPR001917">
    <property type="entry name" value="Aminotrans_II_pyridoxalP_BS"/>
</dbReference>
<evidence type="ECO:0000259" key="9">
    <source>
        <dbReference type="Pfam" id="PF00155"/>
    </source>
</evidence>
<dbReference type="InterPro" id="IPR015421">
    <property type="entry name" value="PyrdxlP-dep_Trfase_major"/>
</dbReference>
<evidence type="ECO:0000313" key="11">
    <source>
        <dbReference type="Proteomes" id="UP000011134"/>
    </source>
</evidence>
<dbReference type="CDD" id="cd00609">
    <property type="entry name" value="AAT_like"/>
    <property type="match status" value="1"/>
</dbReference>
<dbReference type="EC" id="2.6.1.9" evidence="3"/>
<evidence type="ECO:0000256" key="1">
    <source>
        <dbReference type="ARBA" id="ARBA00001933"/>
    </source>
</evidence>
<comment type="pathway">
    <text evidence="2">Amino-acid biosynthesis; L-histidine biosynthesis; L-histidine from 5-phospho-alpha-D-ribose 1-diphosphate: step 7/9.</text>
</comment>
<keyword evidence="5 10" id="KW-0808">Transferase</keyword>
<keyword evidence="6 8" id="KW-0663">Pyridoxal phosphate</keyword>
<dbReference type="InterPro" id="IPR015424">
    <property type="entry name" value="PyrdxlP-dep_Trfase"/>
</dbReference>
<dbReference type="AlphaFoldDB" id="L8J4L1"/>
<organism evidence="10 11">
    <name type="scientific">Photobacterium marinum</name>
    <dbReference type="NCBI Taxonomy" id="1056511"/>
    <lineage>
        <taxon>Bacteria</taxon>
        <taxon>Pseudomonadati</taxon>
        <taxon>Pseudomonadota</taxon>
        <taxon>Gammaproteobacteria</taxon>
        <taxon>Vibrionales</taxon>
        <taxon>Vibrionaceae</taxon>
        <taxon>Photobacterium</taxon>
    </lineage>
</organism>
<name>L8J4L1_9GAMM</name>
<dbReference type="PATRIC" id="fig|1056511.3.peg.4363"/>
<dbReference type="Pfam" id="PF00155">
    <property type="entry name" value="Aminotran_1_2"/>
    <property type="match status" value="1"/>
</dbReference>
<sequence length="364" mass="42048">MFFNKFIRSLNPYKVSSHKAWDYTSDPHMLKLDWNEATIQPTPLVSKYISEFLSTGRLNWYPNVDNTELRLAIAEYVGQSIDCVEYFASSDALHEYIIRTFIYPGDKVAMIGPTYDNFRAAAQSVGADIVHFKLSKDTKFTFNKDNFTYFMNKEMPKIVYLCNPNNPTGNVYNYNLIEQLLRKYNDVLFVIDEAYYEFTEITASDLVEKFDNIVICRTFSKAFALASFRIGYAISSRHNIEGLRKVRNPKNISSCSQLAALAALHDISYTRQYVQEVNESKLWLVDRLKDMGLNVLGYEGGNFVFVDFGEKNREIIQKLENHKIFIRSYAHVDDMETYSRISVGTLSQMTIFLNVLVDVLDEIA</sequence>
<feature type="domain" description="Aminotransferase class I/classII large" evidence="9">
    <location>
        <begin position="28"/>
        <end position="355"/>
    </location>
</feature>
<dbReference type="GO" id="GO:0030170">
    <property type="term" value="F:pyridoxal phosphate binding"/>
    <property type="evidence" value="ECO:0007669"/>
    <property type="project" value="InterPro"/>
</dbReference>
<accession>L8J4L1</accession>
<gene>
    <name evidence="10" type="ORF">C942_03439</name>
</gene>
<keyword evidence="11" id="KW-1185">Reference proteome</keyword>
<evidence type="ECO:0000313" key="10">
    <source>
        <dbReference type="EMBL" id="ELR63770.1"/>
    </source>
</evidence>
<dbReference type="Proteomes" id="UP000011134">
    <property type="component" value="Unassembled WGS sequence"/>
</dbReference>
<dbReference type="InterPro" id="IPR015422">
    <property type="entry name" value="PyrdxlP-dep_Trfase_small"/>
</dbReference>
<evidence type="ECO:0000256" key="3">
    <source>
        <dbReference type="ARBA" id="ARBA00012748"/>
    </source>
</evidence>
<dbReference type="InterPro" id="IPR004839">
    <property type="entry name" value="Aminotransferase_I/II_large"/>
</dbReference>